<dbReference type="AlphaFoldDB" id="A0A843WWW5"/>
<feature type="region of interest" description="Disordered" evidence="2">
    <location>
        <begin position="81"/>
        <end position="107"/>
    </location>
</feature>
<protein>
    <submittedName>
        <fullName evidence="3">Uncharacterized protein</fullName>
    </submittedName>
</protein>
<organism evidence="3 4">
    <name type="scientific">Colocasia esculenta</name>
    <name type="common">Wild taro</name>
    <name type="synonym">Arum esculentum</name>
    <dbReference type="NCBI Taxonomy" id="4460"/>
    <lineage>
        <taxon>Eukaryota</taxon>
        <taxon>Viridiplantae</taxon>
        <taxon>Streptophyta</taxon>
        <taxon>Embryophyta</taxon>
        <taxon>Tracheophyta</taxon>
        <taxon>Spermatophyta</taxon>
        <taxon>Magnoliopsida</taxon>
        <taxon>Liliopsida</taxon>
        <taxon>Araceae</taxon>
        <taxon>Aroideae</taxon>
        <taxon>Colocasieae</taxon>
        <taxon>Colocasia</taxon>
    </lineage>
</organism>
<evidence type="ECO:0000313" key="4">
    <source>
        <dbReference type="Proteomes" id="UP000652761"/>
    </source>
</evidence>
<keyword evidence="1" id="KW-0175">Coiled coil</keyword>
<evidence type="ECO:0000313" key="3">
    <source>
        <dbReference type="EMBL" id="MQM09711.1"/>
    </source>
</evidence>
<feature type="compositionally biased region" description="Low complexity" evidence="2">
    <location>
        <begin position="319"/>
        <end position="338"/>
    </location>
</feature>
<dbReference type="EMBL" id="NMUH01004455">
    <property type="protein sequence ID" value="MQM09711.1"/>
    <property type="molecule type" value="Genomic_DNA"/>
</dbReference>
<accession>A0A843WWW5</accession>
<reference evidence="3" key="1">
    <citation type="submission" date="2017-07" db="EMBL/GenBank/DDBJ databases">
        <title>Taro Niue Genome Assembly and Annotation.</title>
        <authorList>
            <person name="Atibalentja N."/>
            <person name="Keating K."/>
            <person name="Fields C.J."/>
        </authorList>
    </citation>
    <scope>NUCLEOTIDE SEQUENCE</scope>
    <source>
        <strain evidence="3">Niue_2</strain>
        <tissue evidence="3">Leaf</tissue>
    </source>
</reference>
<comment type="caution">
    <text evidence="3">The sequence shown here is derived from an EMBL/GenBank/DDBJ whole genome shotgun (WGS) entry which is preliminary data.</text>
</comment>
<proteinExistence type="predicted"/>
<dbReference type="Proteomes" id="UP000652761">
    <property type="component" value="Unassembled WGS sequence"/>
</dbReference>
<feature type="compositionally biased region" description="Polar residues" evidence="2">
    <location>
        <begin position="261"/>
        <end position="273"/>
    </location>
</feature>
<feature type="compositionally biased region" description="Polar residues" evidence="2">
    <location>
        <begin position="285"/>
        <end position="294"/>
    </location>
</feature>
<feature type="coiled-coil region" evidence="1">
    <location>
        <begin position="157"/>
        <end position="205"/>
    </location>
</feature>
<name>A0A843WWW5_COLES</name>
<feature type="compositionally biased region" description="Basic and acidic residues" evidence="2">
    <location>
        <begin position="241"/>
        <end position="251"/>
    </location>
</feature>
<evidence type="ECO:0000256" key="1">
    <source>
        <dbReference type="SAM" id="Coils"/>
    </source>
</evidence>
<sequence>MCMLRSVGERDNMPVAFQIGTRRPNCCLQKATAKVSLPPIEGDIPWQGGMLHNQTVKATSLAWSRRGQTFLAKVVSTQPSMSKGRNVKKRSTSVDTSPGQVDTREPSQKKHLKEVEQVEADFCGEFRKILKIRLQSIVQELPEIKALHNSIFYKGLIDELKLASQKATQEFKELSEKLEKENQDKQQKIEEIKILEKQLQEKDKVIETFTNGKDNLEAMLGAKMSSISHGLGFNKQKPKKDKSGEKKDKTPLIKFVKGPSLENTKVKQTSSKTPKIPKTHKQSKSTRSTQSPDRSTPVHKKKDYVVVVSTPDKVDTTPSSVDTLSLRSTLTSSSVDTDSPARLI</sequence>
<feature type="compositionally biased region" description="Basic residues" evidence="2">
    <location>
        <begin position="275"/>
        <end position="284"/>
    </location>
</feature>
<feature type="region of interest" description="Disordered" evidence="2">
    <location>
        <begin position="228"/>
        <end position="344"/>
    </location>
</feature>
<keyword evidence="4" id="KW-1185">Reference proteome</keyword>
<evidence type="ECO:0000256" key="2">
    <source>
        <dbReference type="SAM" id="MobiDB-lite"/>
    </source>
</evidence>
<gene>
    <name evidence="3" type="ORF">Taro_042588</name>
</gene>